<dbReference type="GO" id="GO:0043022">
    <property type="term" value="F:ribosome binding"/>
    <property type="evidence" value="ECO:0007669"/>
    <property type="project" value="TreeGrafter"/>
</dbReference>
<dbReference type="NCBIfam" id="TIGR03594">
    <property type="entry name" value="GTPase_EngA"/>
    <property type="match status" value="1"/>
</dbReference>
<keyword evidence="3" id="KW-0690">Ribosome biogenesis</keyword>
<dbReference type="InterPro" id="IPR031166">
    <property type="entry name" value="G_ENGA"/>
</dbReference>
<evidence type="ECO:0000256" key="5">
    <source>
        <dbReference type="ARBA" id="ARBA00022741"/>
    </source>
</evidence>
<dbReference type="FunFam" id="3.40.50.300:FF:000494">
    <property type="entry name" value="tRNA modification GTPase MnmE"/>
    <property type="match status" value="1"/>
</dbReference>
<evidence type="ECO:0000256" key="7">
    <source>
        <dbReference type="ARBA" id="ARBA00032345"/>
    </source>
</evidence>
<evidence type="ECO:0000259" key="9">
    <source>
        <dbReference type="PROSITE" id="PS51712"/>
    </source>
</evidence>
<dbReference type="Proteomes" id="UP000034487">
    <property type="component" value="Unassembled WGS sequence"/>
</dbReference>
<comment type="caution">
    <text evidence="10">The sequence shown here is derived from an EMBL/GenBank/DDBJ whole genome shotgun (WGS) entry which is preliminary data.</text>
</comment>
<reference evidence="10 11" key="1">
    <citation type="journal article" date="2015" name="Nature">
        <title>rRNA introns, odd ribosomes, and small enigmatic genomes across a large radiation of phyla.</title>
        <authorList>
            <person name="Brown C.T."/>
            <person name="Hug L.A."/>
            <person name="Thomas B.C."/>
            <person name="Sharon I."/>
            <person name="Castelle C.J."/>
            <person name="Singh A."/>
            <person name="Wilkins M.J."/>
            <person name="Williams K.H."/>
            <person name="Banfield J.F."/>
        </authorList>
    </citation>
    <scope>NUCLEOTIDE SEQUENCE [LARGE SCALE GENOMIC DNA]</scope>
</reference>
<protein>
    <recommendedName>
        <fullName evidence="2">GTPase Der</fullName>
    </recommendedName>
    <alternativeName>
        <fullName evidence="7">GTP-binding protein EngA</fullName>
    </alternativeName>
</protein>
<evidence type="ECO:0000256" key="8">
    <source>
        <dbReference type="PROSITE-ProRule" id="PRU01049"/>
    </source>
</evidence>
<dbReference type="SUPFAM" id="SSF52540">
    <property type="entry name" value="P-loop containing nucleoside triphosphate hydrolases"/>
    <property type="match status" value="2"/>
</dbReference>
<organism evidence="10 11">
    <name type="scientific">Berkelbacteria bacterium GW2011_GWA2_46_7</name>
    <dbReference type="NCBI Taxonomy" id="1618335"/>
    <lineage>
        <taxon>Bacteria</taxon>
        <taxon>Candidatus Berkelbacteria</taxon>
    </lineage>
</organism>
<dbReference type="PATRIC" id="fig|1618335.3.peg.41"/>
<sequence>MNNQISTNQELPLVAIIGPTNAGKSTLFNRITGTPQAITAREASTTRDRVYGDVNWQGSCFTAVDTGGLVDDKSELYLGIRAQMFSAVEEADLILFVYDAREGLQPQDQQFLDKLRSSKTVWLIGNKVDAPSVEKQITNLEYLGLPFHKISAVSGKGVGDLLEAICKALPGTGNVAKVVGNEPVIALVGRPNVGKSTLLNALTKTDRAVVSPVAGTTRDIVTAKLTIGDKELLLADTAGVRRRGKIDVGVEKFSVKRTLAAINFANIVIVIVDAQEGTTRADLHLIYFANKLQKPVLVVFNKSDLLGDKPLTFHHHIAKFDQLVTSALTGGGLDAVLEWIKKKAEVWQDKQIIKK</sequence>
<dbReference type="Gene3D" id="3.40.50.300">
    <property type="entry name" value="P-loop containing nucleotide triphosphate hydrolases"/>
    <property type="match status" value="2"/>
</dbReference>
<dbReference type="InterPro" id="IPR005225">
    <property type="entry name" value="Small_GTP-bd"/>
</dbReference>
<accession>A0A0G1QHP1</accession>
<dbReference type="GO" id="GO:0042254">
    <property type="term" value="P:ribosome biogenesis"/>
    <property type="evidence" value="ECO:0007669"/>
    <property type="project" value="UniProtKB-KW"/>
</dbReference>
<gene>
    <name evidence="10" type="ORF">UX60_C0003G0004</name>
</gene>
<keyword evidence="4" id="KW-0677">Repeat</keyword>
<keyword evidence="5" id="KW-0547">Nucleotide-binding</keyword>
<evidence type="ECO:0000256" key="6">
    <source>
        <dbReference type="ARBA" id="ARBA00023134"/>
    </source>
</evidence>
<dbReference type="PROSITE" id="PS51712">
    <property type="entry name" value="G_ENGA"/>
    <property type="match status" value="1"/>
</dbReference>
<dbReference type="InterPro" id="IPR006073">
    <property type="entry name" value="GTP-bd"/>
</dbReference>
<proteinExistence type="inferred from homology"/>
<dbReference type="GO" id="GO:0005525">
    <property type="term" value="F:GTP binding"/>
    <property type="evidence" value="ECO:0007669"/>
    <property type="project" value="UniProtKB-KW"/>
</dbReference>
<evidence type="ECO:0000313" key="10">
    <source>
        <dbReference type="EMBL" id="KKU44486.1"/>
    </source>
</evidence>
<evidence type="ECO:0000256" key="3">
    <source>
        <dbReference type="ARBA" id="ARBA00022517"/>
    </source>
</evidence>
<dbReference type="InterPro" id="IPR016484">
    <property type="entry name" value="GTPase_Der"/>
</dbReference>
<dbReference type="PANTHER" id="PTHR43834">
    <property type="entry name" value="GTPASE DER"/>
    <property type="match status" value="1"/>
</dbReference>
<evidence type="ECO:0000256" key="4">
    <source>
        <dbReference type="ARBA" id="ARBA00022737"/>
    </source>
</evidence>
<evidence type="ECO:0000256" key="1">
    <source>
        <dbReference type="ARBA" id="ARBA00008279"/>
    </source>
</evidence>
<evidence type="ECO:0000313" key="11">
    <source>
        <dbReference type="Proteomes" id="UP000034487"/>
    </source>
</evidence>
<dbReference type="CDD" id="cd01894">
    <property type="entry name" value="EngA1"/>
    <property type="match status" value="1"/>
</dbReference>
<dbReference type="PRINTS" id="PR00326">
    <property type="entry name" value="GTP1OBG"/>
</dbReference>
<evidence type="ECO:0000256" key="2">
    <source>
        <dbReference type="ARBA" id="ARBA00020953"/>
    </source>
</evidence>
<comment type="similarity">
    <text evidence="1 8">Belongs to the TRAFAC class TrmE-Era-EngA-EngB-Septin-like GTPase superfamily. EngA (Der) GTPase family.</text>
</comment>
<dbReference type="Pfam" id="PF01926">
    <property type="entry name" value="MMR_HSR1"/>
    <property type="match status" value="2"/>
</dbReference>
<dbReference type="CDD" id="cd01895">
    <property type="entry name" value="EngA2"/>
    <property type="match status" value="1"/>
</dbReference>
<dbReference type="InterPro" id="IPR027417">
    <property type="entry name" value="P-loop_NTPase"/>
</dbReference>
<feature type="domain" description="EngA-type G" evidence="9">
    <location>
        <begin position="183"/>
        <end position="348"/>
    </location>
</feature>
<name>A0A0G1QHP1_9BACT</name>
<dbReference type="EMBL" id="LCMV01000003">
    <property type="protein sequence ID" value="KKU44486.1"/>
    <property type="molecule type" value="Genomic_DNA"/>
</dbReference>
<dbReference type="PANTHER" id="PTHR43834:SF6">
    <property type="entry name" value="GTPASE DER"/>
    <property type="match status" value="1"/>
</dbReference>
<keyword evidence="6" id="KW-0342">GTP-binding</keyword>
<dbReference type="AlphaFoldDB" id="A0A0G1QHP1"/>
<dbReference type="NCBIfam" id="TIGR00231">
    <property type="entry name" value="small_GTP"/>
    <property type="match status" value="2"/>
</dbReference>